<evidence type="ECO:0000256" key="5">
    <source>
        <dbReference type="ARBA" id="ARBA00023163"/>
    </source>
</evidence>
<dbReference type="SUPFAM" id="SSF46894">
    <property type="entry name" value="C-terminal effector domain of the bipartite response regulators"/>
    <property type="match status" value="1"/>
</dbReference>
<dbReference type="PANTHER" id="PTHR48111">
    <property type="entry name" value="REGULATOR OF RPOS"/>
    <property type="match status" value="1"/>
</dbReference>
<evidence type="ECO:0000256" key="1">
    <source>
        <dbReference type="ARBA" id="ARBA00022553"/>
    </source>
</evidence>
<keyword evidence="11" id="KW-1185">Reference proteome</keyword>
<sequence length="229" mass="25152">MRALIVENDDRVARALARTLRAEGYDVERSRSVSEAAEAIGTADFEIALVDLGLDDGDGVEVIRLLRDRAATGVIAVTARGEQTDRVRGLRAGADDYLVKPFGVAELLARIEAVTRRLRVLRTGPAPRGTIGHGDLLIDRDRHEVSRHGERLRLTRKEFEVLVLLARNTGTVVERERILDQVWQSAWEGSSRTLDTHMTSLRAKLGPSARITTVRGVGYRLEAAGPADG</sequence>
<dbReference type="SMART" id="SM00862">
    <property type="entry name" value="Trans_reg_C"/>
    <property type="match status" value="1"/>
</dbReference>
<dbReference type="InterPro" id="IPR001789">
    <property type="entry name" value="Sig_transdc_resp-reg_receiver"/>
</dbReference>
<proteinExistence type="predicted"/>
<keyword evidence="4 7" id="KW-0238">DNA-binding</keyword>
<keyword evidence="5" id="KW-0804">Transcription</keyword>
<dbReference type="SUPFAM" id="SSF52172">
    <property type="entry name" value="CheY-like"/>
    <property type="match status" value="1"/>
</dbReference>
<feature type="domain" description="Response regulatory" evidence="8">
    <location>
        <begin position="2"/>
        <end position="115"/>
    </location>
</feature>
<dbReference type="GO" id="GO:0005829">
    <property type="term" value="C:cytosol"/>
    <property type="evidence" value="ECO:0007669"/>
    <property type="project" value="TreeGrafter"/>
</dbReference>
<keyword evidence="1 6" id="KW-0597">Phosphoprotein</keyword>
<dbReference type="Pfam" id="PF00486">
    <property type="entry name" value="Trans_reg_C"/>
    <property type="match status" value="1"/>
</dbReference>
<evidence type="ECO:0000256" key="2">
    <source>
        <dbReference type="ARBA" id="ARBA00023012"/>
    </source>
</evidence>
<accession>A0A1I6V475</accession>
<dbReference type="RefSeq" id="WP_093843841.1">
    <property type="nucleotide sequence ID" value="NZ_FPAB01000007.1"/>
</dbReference>
<dbReference type="FunFam" id="1.10.10.10:FF:000018">
    <property type="entry name" value="DNA-binding response regulator ResD"/>
    <property type="match status" value="1"/>
</dbReference>
<dbReference type="PROSITE" id="PS51755">
    <property type="entry name" value="OMPR_PHOB"/>
    <property type="match status" value="1"/>
</dbReference>
<evidence type="ECO:0000256" key="4">
    <source>
        <dbReference type="ARBA" id="ARBA00023125"/>
    </source>
</evidence>
<dbReference type="SMART" id="SM00448">
    <property type="entry name" value="REC"/>
    <property type="match status" value="1"/>
</dbReference>
<dbReference type="STRING" id="1176198.SAMN05444716_10756"/>
<dbReference type="PROSITE" id="PS50110">
    <property type="entry name" value="RESPONSE_REGULATORY"/>
    <property type="match status" value="1"/>
</dbReference>
<keyword evidence="2" id="KW-0902">Two-component regulatory system</keyword>
<evidence type="ECO:0000256" key="6">
    <source>
        <dbReference type="PROSITE-ProRule" id="PRU00169"/>
    </source>
</evidence>
<dbReference type="InterPro" id="IPR016032">
    <property type="entry name" value="Sig_transdc_resp-reg_C-effctor"/>
</dbReference>
<dbReference type="CDD" id="cd00383">
    <property type="entry name" value="trans_reg_C"/>
    <property type="match status" value="1"/>
</dbReference>
<dbReference type="GO" id="GO:0006355">
    <property type="term" value="P:regulation of DNA-templated transcription"/>
    <property type="evidence" value="ECO:0007669"/>
    <property type="project" value="InterPro"/>
</dbReference>
<keyword evidence="3" id="KW-0805">Transcription regulation</keyword>
<dbReference type="PANTHER" id="PTHR48111:SF1">
    <property type="entry name" value="TWO-COMPONENT RESPONSE REGULATOR ORR33"/>
    <property type="match status" value="1"/>
</dbReference>
<evidence type="ECO:0000313" key="11">
    <source>
        <dbReference type="Proteomes" id="UP000198873"/>
    </source>
</evidence>
<evidence type="ECO:0000259" key="8">
    <source>
        <dbReference type="PROSITE" id="PS50110"/>
    </source>
</evidence>
<organism evidence="10 11">
    <name type="scientific">Streptomyces harbinensis</name>
    <dbReference type="NCBI Taxonomy" id="1176198"/>
    <lineage>
        <taxon>Bacteria</taxon>
        <taxon>Bacillati</taxon>
        <taxon>Actinomycetota</taxon>
        <taxon>Actinomycetes</taxon>
        <taxon>Kitasatosporales</taxon>
        <taxon>Streptomycetaceae</taxon>
        <taxon>Streptomyces</taxon>
    </lineage>
</organism>
<protein>
    <submittedName>
        <fullName evidence="10">DNA-binding response regulator, OmpR family, contains REC and winged-helix (WHTH) domain</fullName>
    </submittedName>
</protein>
<feature type="modified residue" description="4-aspartylphosphate" evidence="6">
    <location>
        <position position="51"/>
    </location>
</feature>
<dbReference type="Gene3D" id="3.40.50.2300">
    <property type="match status" value="1"/>
</dbReference>
<dbReference type="Gene3D" id="6.10.250.690">
    <property type="match status" value="1"/>
</dbReference>
<dbReference type="InterPro" id="IPR011006">
    <property type="entry name" value="CheY-like_superfamily"/>
</dbReference>
<dbReference type="GO" id="GO:0000976">
    <property type="term" value="F:transcription cis-regulatory region binding"/>
    <property type="evidence" value="ECO:0007669"/>
    <property type="project" value="TreeGrafter"/>
</dbReference>
<gene>
    <name evidence="10" type="ORF">SAMN05444716_10756</name>
</gene>
<dbReference type="InterPro" id="IPR036388">
    <property type="entry name" value="WH-like_DNA-bd_sf"/>
</dbReference>
<evidence type="ECO:0000259" key="9">
    <source>
        <dbReference type="PROSITE" id="PS51755"/>
    </source>
</evidence>
<dbReference type="Gene3D" id="1.10.10.10">
    <property type="entry name" value="Winged helix-like DNA-binding domain superfamily/Winged helix DNA-binding domain"/>
    <property type="match status" value="1"/>
</dbReference>
<feature type="domain" description="OmpR/PhoB-type" evidence="9">
    <location>
        <begin position="128"/>
        <end position="223"/>
    </location>
</feature>
<evidence type="ECO:0000313" key="10">
    <source>
        <dbReference type="EMBL" id="SFT08479.1"/>
    </source>
</evidence>
<reference evidence="11" key="1">
    <citation type="submission" date="2016-10" db="EMBL/GenBank/DDBJ databases">
        <authorList>
            <person name="Varghese N."/>
            <person name="Submissions S."/>
        </authorList>
    </citation>
    <scope>NUCLEOTIDE SEQUENCE [LARGE SCALE GENOMIC DNA]</scope>
    <source>
        <strain evidence="11">CGMCC 4.7047</strain>
    </source>
</reference>
<evidence type="ECO:0000256" key="7">
    <source>
        <dbReference type="PROSITE-ProRule" id="PRU01091"/>
    </source>
</evidence>
<feature type="DNA-binding region" description="OmpR/PhoB-type" evidence="7">
    <location>
        <begin position="128"/>
        <end position="223"/>
    </location>
</feature>
<name>A0A1I6V475_9ACTN</name>
<dbReference type="EMBL" id="FPAB01000007">
    <property type="protein sequence ID" value="SFT08479.1"/>
    <property type="molecule type" value="Genomic_DNA"/>
</dbReference>
<dbReference type="InterPro" id="IPR001867">
    <property type="entry name" value="OmpR/PhoB-type_DNA-bd"/>
</dbReference>
<dbReference type="AlphaFoldDB" id="A0A1I6V475"/>
<dbReference type="Proteomes" id="UP000198873">
    <property type="component" value="Unassembled WGS sequence"/>
</dbReference>
<dbReference type="GO" id="GO:0000156">
    <property type="term" value="F:phosphorelay response regulator activity"/>
    <property type="evidence" value="ECO:0007669"/>
    <property type="project" value="TreeGrafter"/>
</dbReference>
<dbReference type="Pfam" id="PF00072">
    <property type="entry name" value="Response_reg"/>
    <property type="match status" value="1"/>
</dbReference>
<evidence type="ECO:0000256" key="3">
    <source>
        <dbReference type="ARBA" id="ARBA00023015"/>
    </source>
</evidence>
<dbReference type="GO" id="GO:0032993">
    <property type="term" value="C:protein-DNA complex"/>
    <property type="evidence" value="ECO:0007669"/>
    <property type="project" value="TreeGrafter"/>
</dbReference>
<dbReference type="InterPro" id="IPR039420">
    <property type="entry name" value="WalR-like"/>
</dbReference>